<dbReference type="InterPro" id="IPR002156">
    <property type="entry name" value="RNaseH_domain"/>
</dbReference>
<dbReference type="GO" id="GO:0004523">
    <property type="term" value="F:RNA-DNA hybrid ribonuclease activity"/>
    <property type="evidence" value="ECO:0007669"/>
    <property type="project" value="InterPro"/>
</dbReference>
<dbReference type="GO" id="GO:0003676">
    <property type="term" value="F:nucleic acid binding"/>
    <property type="evidence" value="ECO:0007669"/>
    <property type="project" value="InterPro"/>
</dbReference>
<dbReference type="PANTHER" id="PTHR47723:SF19">
    <property type="entry name" value="POLYNUCLEOTIDYL TRANSFERASE, RIBONUCLEASE H-LIKE SUPERFAMILY PROTEIN"/>
    <property type="match status" value="1"/>
</dbReference>
<gene>
    <name evidence="3" type="ORF">POM88_032672</name>
</gene>
<reference evidence="3" key="1">
    <citation type="submission" date="2023-02" db="EMBL/GenBank/DDBJ databases">
        <title>Genome of toxic invasive species Heracleum sosnowskyi carries increased number of genes despite the absence of recent whole-genome duplications.</title>
        <authorList>
            <person name="Schelkunov M."/>
            <person name="Shtratnikova V."/>
            <person name="Makarenko M."/>
            <person name="Klepikova A."/>
            <person name="Omelchenko D."/>
            <person name="Novikova G."/>
            <person name="Obukhova E."/>
            <person name="Bogdanov V."/>
            <person name="Penin A."/>
            <person name="Logacheva M."/>
        </authorList>
    </citation>
    <scope>NUCLEOTIDE SEQUENCE</scope>
    <source>
        <strain evidence="3">Hsosn_3</strain>
        <tissue evidence="3">Leaf</tissue>
    </source>
</reference>
<dbReference type="InterPro" id="IPR012337">
    <property type="entry name" value="RNaseH-like_sf"/>
</dbReference>
<dbReference type="CDD" id="cd06222">
    <property type="entry name" value="RNase_H_like"/>
    <property type="match status" value="1"/>
</dbReference>
<dbReference type="InterPro" id="IPR053151">
    <property type="entry name" value="RNase_H-like"/>
</dbReference>
<dbReference type="InterPro" id="IPR036397">
    <property type="entry name" value="RNaseH_sf"/>
</dbReference>
<dbReference type="SUPFAM" id="SSF53098">
    <property type="entry name" value="Ribonuclease H-like"/>
    <property type="match status" value="1"/>
</dbReference>
<dbReference type="AlphaFoldDB" id="A0AAD8HZS5"/>
<dbReference type="Gene3D" id="3.30.420.10">
    <property type="entry name" value="Ribonuclease H-like superfamily/Ribonuclease H"/>
    <property type="match status" value="1"/>
</dbReference>
<proteinExistence type="predicted"/>
<feature type="region of interest" description="Disordered" evidence="1">
    <location>
        <begin position="1"/>
        <end position="83"/>
    </location>
</feature>
<dbReference type="PANTHER" id="PTHR47723">
    <property type="entry name" value="OS05G0353850 PROTEIN"/>
    <property type="match status" value="1"/>
</dbReference>
<protein>
    <recommendedName>
        <fullName evidence="2">RNase H type-1 domain-containing protein</fullName>
    </recommendedName>
</protein>
<feature type="domain" description="RNase H type-1" evidence="2">
    <location>
        <begin position="127"/>
        <end position="230"/>
    </location>
</feature>
<dbReference type="Pfam" id="PF13456">
    <property type="entry name" value="RVT_3"/>
    <property type="match status" value="1"/>
</dbReference>
<dbReference type="Proteomes" id="UP001237642">
    <property type="component" value="Unassembled WGS sequence"/>
</dbReference>
<evidence type="ECO:0000259" key="2">
    <source>
        <dbReference type="Pfam" id="PF13456"/>
    </source>
</evidence>
<reference evidence="3" key="2">
    <citation type="submission" date="2023-05" db="EMBL/GenBank/DDBJ databases">
        <authorList>
            <person name="Schelkunov M.I."/>
        </authorList>
    </citation>
    <scope>NUCLEOTIDE SEQUENCE</scope>
    <source>
        <strain evidence="3">Hsosn_3</strain>
        <tissue evidence="3">Leaf</tissue>
    </source>
</reference>
<keyword evidence="4" id="KW-1185">Reference proteome</keyword>
<dbReference type="EMBL" id="JAUIZM010000007">
    <property type="protein sequence ID" value="KAK1376479.1"/>
    <property type="molecule type" value="Genomic_DNA"/>
</dbReference>
<dbReference type="InterPro" id="IPR044730">
    <property type="entry name" value="RNase_H-like_dom_plant"/>
</dbReference>
<evidence type="ECO:0000313" key="4">
    <source>
        <dbReference type="Proteomes" id="UP001237642"/>
    </source>
</evidence>
<sequence>MAQANNTKNTQDKGSTEVGSEGPVPSEGPIPTKGPMPSQDSTAPRPNKKKKSMPEVPPQVPPQVSPQMPPQLPNDHNKGGIFSCVNQYAKPTNTMKQLQKTRNEKMAALNKRKDWKLSQMRASVGRIMKHNGRWVRGFGSMIGLADPQTAELWAIYYGLRIAWEREMASVVVFTERRDAIDLINNPDPAYLMAALIEMITMLKGEAWSHVDIQHIHADANVAANVLATDCLDGGGGLEEFAEPPHAIIYLI</sequence>
<accession>A0AAD8HZS5</accession>
<feature type="compositionally biased region" description="Pro residues" evidence="1">
    <location>
        <begin position="55"/>
        <end position="72"/>
    </location>
</feature>
<evidence type="ECO:0000256" key="1">
    <source>
        <dbReference type="SAM" id="MobiDB-lite"/>
    </source>
</evidence>
<organism evidence="3 4">
    <name type="scientific">Heracleum sosnowskyi</name>
    <dbReference type="NCBI Taxonomy" id="360622"/>
    <lineage>
        <taxon>Eukaryota</taxon>
        <taxon>Viridiplantae</taxon>
        <taxon>Streptophyta</taxon>
        <taxon>Embryophyta</taxon>
        <taxon>Tracheophyta</taxon>
        <taxon>Spermatophyta</taxon>
        <taxon>Magnoliopsida</taxon>
        <taxon>eudicotyledons</taxon>
        <taxon>Gunneridae</taxon>
        <taxon>Pentapetalae</taxon>
        <taxon>asterids</taxon>
        <taxon>campanulids</taxon>
        <taxon>Apiales</taxon>
        <taxon>Apiaceae</taxon>
        <taxon>Apioideae</taxon>
        <taxon>apioid superclade</taxon>
        <taxon>Tordylieae</taxon>
        <taxon>Tordyliinae</taxon>
        <taxon>Heracleum</taxon>
    </lineage>
</organism>
<comment type="caution">
    <text evidence="3">The sequence shown here is derived from an EMBL/GenBank/DDBJ whole genome shotgun (WGS) entry which is preliminary data.</text>
</comment>
<name>A0AAD8HZS5_9APIA</name>
<evidence type="ECO:0000313" key="3">
    <source>
        <dbReference type="EMBL" id="KAK1376479.1"/>
    </source>
</evidence>